<evidence type="ECO:0000313" key="2">
    <source>
        <dbReference type="Proteomes" id="UP000198932"/>
    </source>
</evidence>
<proteinExistence type="predicted"/>
<gene>
    <name evidence="1" type="ORF">SAMN04487937_1599</name>
</gene>
<keyword evidence="2" id="KW-1185">Reference proteome</keyword>
<organism evidence="1 2">
    <name type="scientific">Halorubrum sodomense</name>
    <dbReference type="NCBI Taxonomy" id="35743"/>
    <lineage>
        <taxon>Archaea</taxon>
        <taxon>Methanobacteriati</taxon>
        <taxon>Methanobacteriota</taxon>
        <taxon>Stenosarchaea group</taxon>
        <taxon>Halobacteria</taxon>
        <taxon>Halobacteriales</taxon>
        <taxon>Haloferacaceae</taxon>
        <taxon>Halorubrum</taxon>
    </lineage>
</organism>
<reference evidence="2" key="1">
    <citation type="submission" date="2016-10" db="EMBL/GenBank/DDBJ databases">
        <authorList>
            <person name="Varghese N."/>
            <person name="Submissions S."/>
        </authorList>
    </citation>
    <scope>NUCLEOTIDE SEQUENCE [LARGE SCALE GENOMIC DNA]</scope>
    <source>
        <strain evidence="2">RD 26</strain>
    </source>
</reference>
<dbReference type="Proteomes" id="UP000198932">
    <property type="component" value="Unassembled WGS sequence"/>
</dbReference>
<sequence>MKRRTALTTLAALPTGIGFAGCSARQPTCTDGYTVTLEPLDRAALFEQVVRAPPETVRTYTDYLLRLFARDPTTERRTLPSGIVDTTFLAVEDTYYQAVRTIEEVAGVEVTRTVTLPEGSPTPDVRYATLDRRDRAAFLAADSEGLLTDSTADTRAIVRNRDGDPLELTLRYPTTAVGGFQLTGPEAVLFAVNGAVLRLTRTDRAERTIRTFRIRFEPRGTTREAVIGRLLDTYGTKLPRTSLSPADRAFLDAAIDEPQTVCTDGSQASPATPTPAASMSLLKTLRDTMFVRYDGQWYDASVSNDQGAASA</sequence>
<name>A0A1I6G459_HALSD</name>
<dbReference type="AlphaFoldDB" id="A0A1I6G459"/>
<dbReference type="EMBL" id="FOYN01000002">
    <property type="protein sequence ID" value="SFR36976.1"/>
    <property type="molecule type" value="Genomic_DNA"/>
</dbReference>
<dbReference type="PROSITE" id="PS51257">
    <property type="entry name" value="PROKAR_LIPOPROTEIN"/>
    <property type="match status" value="1"/>
</dbReference>
<protein>
    <submittedName>
        <fullName evidence="1">Uncharacterized protein</fullName>
    </submittedName>
</protein>
<dbReference type="RefSeq" id="WP_092921002.1">
    <property type="nucleotide sequence ID" value="NZ_FOYN01000002.1"/>
</dbReference>
<evidence type="ECO:0000313" key="1">
    <source>
        <dbReference type="EMBL" id="SFR36976.1"/>
    </source>
</evidence>
<accession>A0A1I6G459</accession>